<keyword evidence="2" id="KW-1185">Reference proteome</keyword>
<dbReference type="RefSeq" id="WP_021283569.1">
    <property type="nucleotide sequence ID" value="NZ_JAGGLL010000002.1"/>
</dbReference>
<protein>
    <submittedName>
        <fullName evidence="1">Uncharacterized protein</fullName>
    </submittedName>
</protein>
<evidence type="ECO:0000313" key="2">
    <source>
        <dbReference type="Proteomes" id="UP001519308"/>
    </source>
</evidence>
<name>A0ABS4JYJ1_9CLOT</name>
<sequence length="172" mass="19492">MGNSVFTRLWNLLFNKHESLEAVKEELIPEKPIRKTCNSSEIDEEDRLVVALAATIMAGKHKPNSHFHISNIRKIDSNFETVPNEINEIEEEDRLVVALAASIMAGKDNPNSHFHISKITRIHNSNPTNSHSRINYEIDEEDRLVVALATSIIAGKHKPNSHFHICKITRIS</sequence>
<accession>A0ABS4JYJ1</accession>
<dbReference type="Proteomes" id="UP001519308">
    <property type="component" value="Unassembled WGS sequence"/>
</dbReference>
<dbReference type="EMBL" id="JAGGLL010000002">
    <property type="protein sequence ID" value="MBP2020605.1"/>
    <property type="molecule type" value="Genomic_DNA"/>
</dbReference>
<gene>
    <name evidence="1" type="ORF">J2Z44_000389</name>
</gene>
<comment type="caution">
    <text evidence="1">The sequence shown here is derived from an EMBL/GenBank/DDBJ whole genome shotgun (WGS) entry which is preliminary data.</text>
</comment>
<evidence type="ECO:0000313" key="1">
    <source>
        <dbReference type="EMBL" id="MBP2020605.1"/>
    </source>
</evidence>
<organism evidence="1 2">
    <name type="scientific">Clostridium punense</name>
    <dbReference type="NCBI Taxonomy" id="1054297"/>
    <lineage>
        <taxon>Bacteria</taxon>
        <taxon>Bacillati</taxon>
        <taxon>Bacillota</taxon>
        <taxon>Clostridia</taxon>
        <taxon>Eubacteriales</taxon>
        <taxon>Clostridiaceae</taxon>
        <taxon>Clostridium</taxon>
    </lineage>
</organism>
<reference evidence="1 2" key="1">
    <citation type="submission" date="2021-03" db="EMBL/GenBank/DDBJ databases">
        <title>Genomic Encyclopedia of Type Strains, Phase IV (KMG-IV): sequencing the most valuable type-strain genomes for metagenomic binning, comparative biology and taxonomic classification.</title>
        <authorList>
            <person name="Goeker M."/>
        </authorList>
    </citation>
    <scope>NUCLEOTIDE SEQUENCE [LARGE SCALE GENOMIC DNA]</scope>
    <source>
        <strain evidence="1 2">DSM 28650</strain>
    </source>
</reference>
<proteinExistence type="predicted"/>